<evidence type="ECO:0000256" key="2">
    <source>
        <dbReference type="ARBA" id="ARBA00022857"/>
    </source>
</evidence>
<dbReference type="Proteomes" id="UP001497623">
    <property type="component" value="Unassembled WGS sequence"/>
</dbReference>
<dbReference type="PROSITE" id="PS00061">
    <property type="entry name" value="ADH_SHORT"/>
    <property type="match status" value="1"/>
</dbReference>
<keyword evidence="2" id="KW-0521">NADP</keyword>
<evidence type="ECO:0008006" key="8">
    <source>
        <dbReference type="Google" id="ProtNLM"/>
    </source>
</evidence>
<accession>A0AAV2R323</accession>
<dbReference type="GO" id="GO:0005739">
    <property type="term" value="C:mitochondrion"/>
    <property type="evidence" value="ECO:0007669"/>
    <property type="project" value="UniProtKB-SubCell"/>
</dbReference>
<dbReference type="InterPro" id="IPR036291">
    <property type="entry name" value="NAD(P)-bd_dom_sf"/>
</dbReference>
<dbReference type="Pfam" id="PF00106">
    <property type="entry name" value="adh_short"/>
    <property type="match status" value="1"/>
</dbReference>
<evidence type="ECO:0000256" key="1">
    <source>
        <dbReference type="ARBA" id="ARBA00004173"/>
    </source>
</evidence>
<dbReference type="Gene3D" id="3.40.50.720">
    <property type="entry name" value="NAD(P)-binding Rossmann-like Domain"/>
    <property type="match status" value="1"/>
</dbReference>
<dbReference type="PRINTS" id="PR00080">
    <property type="entry name" value="SDRFAMILY"/>
</dbReference>
<evidence type="ECO:0000313" key="6">
    <source>
        <dbReference type="EMBL" id="CAL4109233.1"/>
    </source>
</evidence>
<dbReference type="InterPro" id="IPR052149">
    <property type="entry name" value="17-beta-HSD3-like"/>
</dbReference>
<keyword evidence="4" id="KW-0496">Mitochondrion</keyword>
<dbReference type="InterPro" id="IPR020904">
    <property type="entry name" value="Sc_DH/Rdtase_CS"/>
</dbReference>
<name>A0AAV2R323_MEGNR</name>
<evidence type="ECO:0000256" key="3">
    <source>
        <dbReference type="ARBA" id="ARBA00023002"/>
    </source>
</evidence>
<evidence type="ECO:0000313" key="7">
    <source>
        <dbReference type="Proteomes" id="UP001497623"/>
    </source>
</evidence>
<dbReference type="EMBL" id="CAXKWB010013959">
    <property type="protein sequence ID" value="CAL4109233.1"/>
    <property type="molecule type" value="Genomic_DNA"/>
</dbReference>
<comment type="caution">
    <text evidence="6">The sequence shown here is derived from an EMBL/GenBank/DDBJ whole genome shotgun (WGS) entry which is preliminary data.</text>
</comment>
<dbReference type="FunFam" id="3.40.50.720:FF:000137">
    <property type="entry name" value="Hydroxysteroid (17-beta) dehydrogenase 3"/>
    <property type="match status" value="1"/>
</dbReference>
<dbReference type="CDD" id="cd05356">
    <property type="entry name" value="17beta-HSD1_like_SDR_c"/>
    <property type="match status" value="1"/>
</dbReference>
<evidence type="ECO:0000256" key="5">
    <source>
        <dbReference type="ARBA" id="ARBA00038261"/>
    </source>
</evidence>
<dbReference type="AlphaFoldDB" id="A0AAV2R323"/>
<gene>
    <name evidence="6" type="ORF">MNOR_LOCUS19068</name>
</gene>
<dbReference type="PIRSF" id="PIRSF000126">
    <property type="entry name" value="11-beta-HSD1"/>
    <property type="match status" value="1"/>
</dbReference>
<reference evidence="6 7" key="1">
    <citation type="submission" date="2024-05" db="EMBL/GenBank/DDBJ databases">
        <authorList>
            <person name="Wallberg A."/>
        </authorList>
    </citation>
    <scope>NUCLEOTIDE SEQUENCE [LARGE SCALE GENOMIC DNA]</scope>
</reference>
<dbReference type="GO" id="GO:0016491">
    <property type="term" value="F:oxidoreductase activity"/>
    <property type="evidence" value="ECO:0007669"/>
    <property type="project" value="UniProtKB-KW"/>
</dbReference>
<comment type="similarity">
    <text evidence="5">Belongs to the short-chain dehydrogenases/reductases (SDR) family. 17-beta-HSD 3 subfamily.</text>
</comment>
<organism evidence="6 7">
    <name type="scientific">Meganyctiphanes norvegica</name>
    <name type="common">Northern krill</name>
    <name type="synonym">Thysanopoda norvegica</name>
    <dbReference type="NCBI Taxonomy" id="48144"/>
    <lineage>
        <taxon>Eukaryota</taxon>
        <taxon>Metazoa</taxon>
        <taxon>Ecdysozoa</taxon>
        <taxon>Arthropoda</taxon>
        <taxon>Crustacea</taxon>
        <taxon>Multicrustacea</taxon>
        <taxon>Malacostraca</taxon>
        <taxon>Eumalacostraca</taxon>
        <taxon>Eucarida</taxon>
        <taxon>Euphausiacea</taxon>
        <taxon>Euphausiidae</taxon>
        <taxon>Meganyctiphanes</taxon>
    </lineage>
</organism>
<protein>
    <recommendedName>
        <fullName evidence="8">Inactive hydroxysteroid dehydrogenase-like protein 1</fullName>
    </recommendedName>
</protein>
<keyword evidence="3" id="KW-0560">Oxidoreductase</keyword>
<dbReference type="PANTHER" id="PTHR44889">
    <property type="entry name" value="INACTIVE HYDROXYSTEROID DEHYDROGENASE-LIKE PROTEIN 1"/>
    <property type="match status" value="1"/>
</dbReference>
<proteinExistence type="inferred from homology"/>
<sequence>MAAAVDSTKLLLEPILKSLRRTEEVLAIIGLLYVGHKTVSFSWSLVKGVRNHFWSRLWNKQFLEKYGKWAVVTGGTDGIGKAYARELAKNGMNLILVARNQQKLEQVAQEIGTEFAVETVTVLANFCGDEKIYPHICNALQEKDIGVLVNNVGTQTSLPAPLVEVSDDDIWRLIKVNSASMPLMTKLVLPGMLERKRGAVINIGSIAALMPFPLYATYSGTKAFVDSFSLALAEEVRGSGVTVQTVHPGVVATNMSSFPGIGPIKRSLTVPTASEFAISAINTLGYTDHTTGYWPHGIQIWIASFFPPWYNLRTLKKLFMRIRDVSQSASAASKSKNV</sequence>
<dbReference type="PANTHER" id="PTHR44889:SF1">
    <property type="entry name" value="INACTIVE HYDROXYSTEROID DEHYDROGENASE-LIKE PROTEIN 1"/>
    <property type="match status" value="1"/>
</dbReference>
<keyword evidence="7" id="KW-1185">Reference proteome</keyword>
<dbReference type="SUPFAM" id="SSF51735">
    <property type="entry name" value="NAD(P)-binding Rossmann-fold domains"/>
    <property type="match status" value="1"/>
</dbReference>
<evidence type="ECO:0000256" key="4">
    <source>
        <dbReference type="ARBA" id="ARBA00023128"/>
    </source>
</evidence>
<dbReference type="PRINTS" id="PR00081">
    <property type="entry name" value="GDHRDH"/>
</dbReference>
<comment type="subcellular location">
    <subcellularLocation>
        <location evidence="1">Mitochondrion</location>
    </subcellularLocation>
</comment>
<dbReference type="InterPro" id="IPR002347">
    <property type="entry name" value="SDR_fam"/>
</dbReference>